<reference evidence="2" key="1">
    <citation type="submission" date="2020-04" db="EMBL/GenBank/DDBJ databases">
        <authorList>
            <person name="Chiriac C."/>
            <person name="Salcher M."/>
            <person name="Ghai R."/>
            <person name="Kavagutti S V."/>
        </authorList>
    </citation>
    <scope>NUCLEOTIDE SEQUENCE</scope>
</reference>
<feature type="domain" description="CMP/dCMP-type deaminase" evidence="1">
    <location>
        <begin position="22"/>
        <end position="152"/>
    </location>
</feature>
<dbReference type="SUPFAM" id="SSF53927">
    <property type="entry name" value="Cytidine deaminase-like"/>
    <property type="match status" value="1"/>
</dbReference>
<dbReference type="GO" id="GO:0003824">
    <property type="term" value="F:catalytic activity"/>
    <property type="evidence" value="ECO:0007669"/>
    <property type="project" value="InterPro"/>
</dbReference>
<dbReference type="InterPro" id="IPR002125">
    <property type="entry name" value="CMP_dCMP_dom"/>
</dbReference>
<protein>
    <submittedName>
        <fullName evidence="2">Cytidine and deoxycytidylate deaminase domain containing protein</fullName>
    </submittedName>
</protein>
<gene>
    <name evidence="2" type="ORF">UFOVP568_23</name>
</gene>
<organism evidence="2">
    <name type="scientific">uncultured Caudovirales phage</name>
    <dbReference type="NCBI Taxonomy" id="2100421"/>
    <lineage>
        <taxon>Viruses</taxon>
        <taxon>Duplodnaviria</taxon>
        <taxon>Heunggongvirae</taxon>
        <taxon>Uroviricota</taxon>
        <taxon>Caudoviricetes</taxon>
        <taxon>Peduoviridae</taxon>
        <taxon>Maltschvirus</taxon>
        <taxon>Maltschvirus maltsch</taxon>
    </lineage>
</organism>
<dbReference type="Gene3D" id="3.40.140.10">
    <property type="entry name" value="Cytidine Deaminase, domain 2"/>
    <property type="match status" value="1"/>
</dbReference>
<dbReference type="Pfam" id="PF00383">
    <property type="entry name" value="dCMP_cyt_deam_1"/>
    <property type="match status" value="1"/>
</dbReference>
<dbReference type="PROSITE" id="PS51747">
    <property type="entry name" value="CYT_DCMP_DEAMINASES_2"/>
    <property type="match status" value="1"/>
</dbReference>
<dbReference type="EMBL" id="LR796546">
    <property type="protein sequence ID" value="CAB4150394.1"/>
    <property type="molecule type" value="Genomic_DNA"/>
</dbReference>
<evidence type="ECO:0000259" key="1">
    <source>
        <dbReference type="PROSITE" id="PS51747"/>
    </source>
</evidence>
<evidence type="ECO:0000313" key="2">
    <source>
        <dbReference type="EMBL" id="CAB4150394.1"/>
    </source>
</evidence>
<accession>A0A6J5MU23</accession>
<proteinExistence type="predicted"/>
<name>A0A6J5MU23_9CAUD</name>
<sequence length="152" mass="17480">MLGVFQNLNRYLASAPHLPLDDRDRAMLQKAATLAAKSDLRWKVGAIIYDSRAEYGKAVNVSKTHPFYHKWHKLTTHLHAEAGALIKALRHECFYEHSHMRIAVARLDRTGKHAISYPCDHCFAMLQASRVYEYICYDKLGMPVRIDTSRLL</sequence>
<dbReference type="InterPro" id="IPR016193">
    <property type="entry name" value="Cytidine_deaminase-like"/>
</dbReference>